<evidence type="ECO:0000313" key="2">
    <source>
        <dbReference type="EMBL" id="AZQ77902.1"/>
    </source>
</evidence>
<evidence type="ECO:0000313" key="3">
    <source>
        <dbReference type="Proteomes" id="UP000280344"/>
    </source>
</evidence>
<dbReference type="RefSeq" id="WP_126704704.1">
    <property type="nucleotide sequence ID" value="NZ_CP034593.1"/>
</dbReference>
<dbReference type="EMBL" id="CP034593">
    <property type="protein sequence ID" value="AZQ77902.1"/>
    <property type="molecule type" value="Genomic_DNA"/>
</dbReference>
<dbReference type="GO" id="GO:0046872">
    <property type="term" value="F:metal ion binding"/>
    <property type="evidence" value="ECO:0007669"/>
    <property type="project" value="UniProtKB-KW"/>
</dbReference>
<evidence type="ECO:0000256" key="1">
    <source>
        <dbReference type="PIRSR" id="PIRSR600760-2"/>
    </source>
</evidence>
<dbReference type="Proteomes" id="UP000280344">
    <property type="component" value="Chromosome"/>
</dbReference>
<dbReference type="InterPro" id="IPR000760">
    <property type="entry name" value="Inositol_monophosphatase-like"/>
</dbReference>
<dbReference type="PRINTS" id="PR00377">
    <property type="entry name" value="IMPHPHTASES"/>
</dbReference>
<dbReference type="PANTHER" id="PTHR20854">
    <property type="entry name" value="INOSITOL MONOPHOSPHATASE"/>
    <property type="match status" value="1"/>
</dbReference>
<feature type="binding site" evidence="1">
    <location>
        <position position="72"/>
    </location>
    <ligand>
        <name>Mg(2+)</name>
        <dbReference type="ChEBI" id="CHEBI:18420"/>
        <label>1</label>
        <note>catalytic</note>
    </ligand>
</feature>
<dbReference type="PANTHER" id="PTHR20854:SF4">
    <property type="entry name" value="INOSITOL-1-MONOPHOSPHATASE-RELATED"/>
    <property type="match status" value="1"/>
</dbReference>
<dbReference type="SUPFAM" id="SSF56655">
    <property type="entry name" value="Carbohydrate phosphatase"/>
    <property type="match status" value="1"/>
</dbReference>
<dbReference type="AlphaFoldDB" id="A0A3Q9G8Z4"/>
<dbReference type="GO" id="GO:0007165">
    <property type="term" value="P:signal transduction"/>
    <property type="evidence" value="ECO:0007669"/>
    <property type="project" value="TreeGrafter"/>
</dbReference>
<dbReference type="OrthoDB" id="9772456at2"/>
<feature type="binding site" evidence="1">
    <location>
        <position position="88"/>
    </location>
    <ligand>
        <name>Mg(2+)</name>
        <dbReference type="ChEBI" id="CHEBI:18420"/>
        <label>1</label>
        <note>catalytic</note>
    </ligand>
</feature>
<feature type="binding site" evidence="1">
    <location>
        <position position="91"/>
    </location>
    <ligand>
        <name>Mg(2+)</name>
        <dbReference type="ChEBI" id="CHEBI:18420"/>
        <label>1</label>
        <note>catalytic</note>
    </ligand>
</feature>
<dbReference type="KEGG" id="flh:EJ997_11710"/>
<dbReference type="Pfam" id="PF00459">
    <property type="entry name" value="Inositol_P"/>
    <property type="match status" value="1"/>
</dbReference>
<gene>
    <name evidence="2" type="ORF">EJ997_11710</name>
</gene>
<protein>
    <submittedName>
        <fullName evidence="2">Inositol monophosphatase</fullName>
    </submittedName>
</protein>
<dbReference type="GO" id="GO:0006020">
    <property type="term" value="P:inositol metabolic process"/>
    <property type="evidence" value="ECO:0007669"/>
    <property type="project" value="TreeGrafter"/>
</dbReference>
<dbReference type="GO" id="GO:0008934">
    <property type="term" value="F:inositol monophosphate 1-phosphatase activity"/>
    <property type="evidence" value="ECO:0007669"/>
    <property type="project" value="TreeGrafter"/>
</dbReference>
<keyword evidence="1" id="KW-0479">Metal-binding</keyword>
<name>A0A3Q9G8Z4_9ACTO</name>
<proteinExistence type="predicted"/>
<comment type="cofactor">
    <cofactor evidence="1">
        <name>Mg(2+)</name>
        <dbReference type="ChEBI" id="CHEBI:18420"/>
    </cofactor>
</comment>
<sequence>MTTAINSVELRSIAEGAAHSVGDYLRKAFRGVMNVDQKRDQHDLVTEHDRACEEMISTYIREHNPGAILFGEEAGRIDAEGPATWYIDPIDGTSNFVQGLAFFCCSIGVEVEGEIVAGAVYDPMADNMFSADANGAYLNGETLKTNPALPAGAATVITGYPTAKDLEIDGDEFALGVFNSLVTDFSSVRRTGSGALSLCHVAAGWTDSAFGASVNAWDVSAAMFVIRQAGGTYQDIRYSEEQGHDHLAPGYIAYGPGGDFPTLIKAREDLIKNRQR</sequence>
<reference evidence="2 3" key="1">
    <citation type="submission" date="2018-12" db="EMBL/GenBank/DDBJ databases">
        <title>Complete genome sequence of Flaviflexus sp. H23T48.</title>
        <authorList>
            <person name="Bae J.-W."/>
            <person name="Lee J.-Y."/>
        </authorList>
    </citation>
    <scope>NUCLEOTIDE SEQUENCE [LARGE SCALE GENOMIC DNA]</scope>
    <source>
        <strain evidence="2 3">H23T48</strain>
    </source>
</reference>
<feature type="binding site" evidence="1">
    <location>
        <position position="90"/>
    </location>
    <ligand>
        <name>Mg(2+)</name>
        <dbReference type="ChEBI" id="CHEBI:18420"/>
        <label>2</label>
    </ligand>
</feature>
<keyword evidence="3" id="KW-1185">Reference proteome</keyword>
<accession>A0A3Q9G8Z4</accession>
<keyword evidence="1" id="KW-0460">Magnesium</keyword>
<dbReference type="Gene3D" id="3.40.190.80">
    <property type="match status" value="1"/>
</dbReference>
<organism evidence="2 3">
    <name type="scientific">Flaviflexus ciconiae</name>
    <dbReference type="NCBI Taxonomy" id="2496867"/>
    <lineage>
        <taxon>Bacteria</taxon>
        <taxon>Bacillati</taxon>
        <taxon>Actinomycetota</taxon>
        <taxon>Actinomycetes</taxon>
        <taxon>Actinomycetales</taxon>
        <taxon>Actinomycetaceae</taxon>
        <taxon>Flaviflexus</taxon>
    </lineage>
</organism>
<feature type="binding site" evidence="1">
    <location>
        <position position="218"/>
    </location>
    <ligand>
        <name>Mg(2+)</name>
        <dbReference type="ChEBI" id="CHEBI:18420"/>
        <label>1</label>
        <note>catalytic</note>
    </ligand>
</feature>
<dbReference type="Gene3D" id="3.30.540.10">
    <property type="entry name" value="Fructose-1,6-Bisphosphatase, subunit A, domain 1"/>
    <property type="match status" value="1"/>
</dbReference>